<dbReference type="CDD" id="cd02537">
    <property type="entry name" value="GT8_Glycogenin"/>
    <property type="match status" value="1"/>
</dbReference>
<dbReference type="EMBL" id="JACGCI010000001">
    <property type="protein sequence ID" value="KAF6766314.1"/>
    <property type="molecule type" value="Genomic_DNA"/>
</dbReference>
<gene>
    <name evidence="1" type="ORF">DFP72DRAFT_1028972</name>
</gene>
<reference evidence="1 2" key="1">
    <citation type="submission" date="2020-07" db="EMBL/GenBank/DDBJ databases">
        <title>Comparative genomics of pyrophilous fungi reveals a link between fire events and developmental genes.</title>
        <authorList>
            <consortium name="DOE Joint Genome Institute"/>
            <person name="Steindorff A.S."/>
            <person name="Carver A."/>
            <person name="Calhoun S."/>
            <person name="Stillman K."/>
            <person name="Liu H."/>
            <person name="Lipzen A."/>
            <person name="Pangilinan J."/>
            <person name="Labutti K."/>
            <person name="Bruns T.D."/>
            <person name="Grigoriev I.V."/>
        </authorList>
    </citation>
    <scope>NUCLEOTIDE SEQUENCE [LARGE SCALE GENOMIC DNA]</scope>
    <source>
        <strain evidence="1 2">CBS 144469</strain>
    </source>
</reference>
<sequence>MAVGPPRFAYVTLLTRTSYLAGVLVLWHSLRKSGSKYPLVVMVTHTLSAESREVLRRAGILMKEVDALHPPSGHTLAESDHRFGLIEYERIVLLDSDMLVRRNMDELFVLKLARDQIAAVHVCACNPLKLVHYPADWLPVNCAYSAVSTPKSPPPKYNGSPRPYHQLNSGTVVLRPSSELSDRVLRALDDEDAVKGFVFPDQDLLTHVFRGKWVPLPWYYNALRTLPDVHPQLWDEAEVRCLHYILADKPWISRNAPRPQFQAMDNWWWGAYDEMHEEMEKTDPEGAQWVASQVDYL</sequence>
<dbReference type="InterPro" id="IPR029044">
    <property type="entry name" value="Nucleotide-diphossugar_trans"/>
</dbReference>
<dbReference type="InterPro" id="IPR002495">
    <property type="entry name" value="Glyco_trans_8"/>
</dbReference>
<dbReference type="GO" id="GO:0016757">
    <property type="term" value="F:glycosyltransferase activity"/>
    <property type="evidence" value="ECO:0007669"/>
    <property type="project" value="InterPro"/>
</dbReference>
<comment type="caution">
    <text evidence="1">The sequence shown here is derived from an EMBL/GenBank/DDBJ whole genome shotgun (WGS) entry which is preliminary data.</text>
</comment>
<accession>A0A8H6IJV6</accession>
<keyword evidence="1" id="KW-0808">Transferase</keyword>
<dbReference type="Proteomes" id="UP000521943">
    <property type="component" value="Unassembled WGS sequence"/>
</dbReference>
<organism evidence="1 2">
    <name type="scientific">Ephemerocybe angulata</name>
    <dbReference type="NCBI Taxonomy" id="980116"/>
    <lineage>
        <taxon>Eukaryota</taxon>
        <taxon>Fungi</taxon>
        <taxon>Dikarya</taxon>
        <taxon>Basidiomycota</taxon>
        <taxon>Agaricomycotina</taxon>
        <taxon>Agaricomycetes</taxon>
        <taxon>Agaricomycetidae</taxon>
        <taxon>Agaricales</taxon>
        <taxon>Agaricineae</taxon>
        <taxon>Psathyrellaceae</taxon>
        <taxon>Ephemerocybe</taxon>
    </lineage>
</organism>
<dbReference type="OrthoDB" id="2014201at2759"/>
<dbReference type="Pfam" id="PF01501">
    <property type="entry name" value="Glyco_transf_8"/>
    <property type="match status" value="1"/>
</dbReference>
<evidence type="ECO:0000313" key="1">
    <source>
        <dbReference type="EMBL" id="KAF6766314.1"/>
    </source>
</evidence>
<evidence type="ECO:0000313" key="2">
    <source>
        <dbReference type="Proteomes" id="UP000521943"/>
    </source>
</evidence>
<dbReference type="Gene3D" id="3.90.550.10">
    <property type="entry name" value="Spore Coat Polysaccharide Biosynthesis Protein SpsA, Chain A"/>
    <property type="match status" value="1"/>
</dbReference>
<dbReference type="PANTHER" id="PTHR11183">
    <property type="entry name" value="GLYCOGENIN SUBFAMILY MEMBER"/>
    <property type="match status" value="1"/>
</dbReference>
<dbReference type="SUPFAM" id="SSF53448">
    <property type="entry name" value="Nucleotide-diphospho-sugar transferases"/>
    <property type="match status" value="1"/>
</dbReference>
<dbReference type="InterPro" id="IPR050587">
    <property type="entry name" value="GNT1/Glycosyltrans_8"/>
</dbReference>
<name>A0A8H6IJV6_9AGAR</name>
<dbReference type="AlphaFoldDB" id="A0A8H6IJV6"/>
<protein>
    <submittedName>
        <fullName evidence="1">Glycosyltransferase family 8 protein</fullName>
    </submittedName>
</protein>
<keyword evidence="2" id="KW-1185">Reference proteome</keyword>
<proteinExistence type="predicted"/>